<dbReference type="InterPro" id="IPR036271">
    <property type="entry name" value="Tet_transcr_reg_TetR-rel_C_sf"/>
</dbReference>
<dbReference type="PANTHER" id="PTHR47506">
    <property type="entry name" value="TRANSCRIPTIONAL REGULATORY PROTEIN"/>
    <property type="match status" value="1"/>
</dbReference>
<dbReference type="STRING" id="1631249.BQ8794_190011"/>
<evidence type="ECO:0000256" key="3">
    <source>
        <dbReference type="ARBA" id="ARBA00023163"/>
    </source>
</evidence>
<keyword evidence="7" id="KW-1185">Reference proteome</keyword>
<evidence type="ECO:0000256" key="1">
    <source>
        <dbReference type="ARBA" id="ARBA00023015"/>
    </source>
</evidence>
<organism evidence="6 7">
    <name type="scientific">Mesorhizobium prunaredense</name>
    <dbReference type="NCBI Taxonomy" id="1631249"/>
    <lineage>
        <taxon>Bacteria</taxon>
        <taxon>Pseudomonadati</taxon>
        <taxon>Pseudomonadota</taxon>
        <taxon>Alphaproteobacteria</taxon>
        <taxon>Hyphomicrobiales</taxon>
        <taxon>Phyllobacteriaceae</taxon>
        <taxon>Mesorhizobium</taxon>
    </lineage>
</organism>
<dbReference type="Gene3D" id="1.10.357.10">
    <property type="entry name" value="Tetracycline Repressor, domain 2"/>
    <property type="match status" value="1"/>
</dbReference>
<evidence type="ECO:0000259" key="5">
    <source>
        <dbReference type="PROSITE" id="PS50977"/>
    </source>
</evidence>
<feature type="domain" description="HTH tetR-type" evidence="5">
    <location>
        <begin position="4"/>
        <end position="64"/>
    </location>
</feature>
<dbReference type="InterPro" id="IPR011075">
    <property type="entry name" value="TetR_C"/>
</dbReference>
<gene>
    <name evidence="6" type="primary">dhaR</name>
    <name evidence="6" type="ORF">BQ8794_190011</name>
</gene>
<dbReference type="InterPro" id="IPR009057">
    <property type="entry name" value="Homeodomain-like_sf"/>
</dbReference>
<dbReference type="Proteomes" id="UP000188388">
    <property type="component" value="Unassembled WGS sequence"/>
</dbReference>
<accession>A0A1R3V7V5</accession>
<dbReference type="InterPro" id="IPR001647">
    <property type="entry name" value="HTH_TetR"/>
</dbReference>
<dbReference type="SUPFAM" id="SSF48498">
    <property type="entry name" value="Tetracyclin repressor-like, C-terminal domain"/>
    <property type="match status" value="1"/>
</dbReference>
<sequence length="191" mass="20699">MPRHNVRQQIIDAGLKVLIEKGFNGSGVQDITAAAGVPKGSFYNHFESKEALGAEIVDVYGRDNPRRALLGDTSLPPLQRLQAHFERLNANFTAADFGRGCLLGNFSAELSGQSDLIRERLASLYLNWSSDLAAVVAEAQGDGSISTKAPALDLASFLLDAYEGALLRARVEKSGRAFDRFMTVAFDQILV</sequence>
<reference evidence="7" key="1">
    <citation type="submission" date="2017-01" db="EMBL/GenBank/DDBJ databases">
        <authorList>
            <person name="Brunel B."/>
        </authorList>
    </citation>
    <scope>NUCLEOTIDE SEQUENCE [LARGE SCALE GENOMIC DNA]</scope>
</reference>
<evidence type="ECO:0000256" key="2">
    <source>
        <dbReference type="ARBA" id="ARBA00023125"/>
    </source>
</evidence>
<protein>
    <submittedName>
        <fullName evidence="6">HTH-type transcriptional repressor DhaR</fullName>
    </submittedName>
</protein>
<dbReference type="PRINTS" id="PR00455">
    <property type="entry name" value="HTHTETR"/>
</dbReference>
<dbReference type="Pfam" id="PF16925">
    <property type="entry name" value="TetR_C_13"/>
    <property type="match status" value="1"/>
</dbReference>
<dbReference type="PANTHER" id="PTHR47506:SF6">
    <property type="entry name" value="HTH-TYPE TRANSCRIPTIONAL REPRESSOR NEMR"/>
    <property type="match status" value="1"/>
</dbReference>
<proteinExistence type="predicted"/>
<dbReference type="Pfam" id="PF00440">
    <property type="entry name" value="TetR_N"/>
    <property type="match status" value="1"/>
</dbReference>
<dbReference type="EMBL" id="FTPD01000011">
    <property type="protein sequence ID" value="SIT54877.1"/>
    <property type="molecule type" value="Genomic_DNA"/>
</dbReference>
<evidence type="ECO:0000313" key="7">
    <source>
        <dbReference type="Proteomes" id="UP000188388"/>
    </source>
</evidence>
<name>A0A1R3V7V5_9HYPH</name>
<dbReference type="PROSITE" id="PS50977">
    <property type="entry name" value="HTH_TETR_2"/>
    <property type="match status" value="1"/>
</dbReference>
<dbReference type="AlphaFoldDB" id="A0A1R3V7V5"/>
<dbReference type="GO" id="GO:0003677">
    <property type="term" value="F:DNA binding"/>
    <property type="evidence" value="ECO:0007669"/>
    <property type="project" value="UniProtKB-UniRule"/>
</dbReference>
<keyword evidence="2 4" id="KW-0238">DNA-binding</keyword>
<dbReference type="SUPFAM" id="SSF46689">
    <property type="entry name" value="Homeodomain-like"/>
    <property type="match status" value="1"/>
</dbReference>
<keyword evidence="3" id="KW-0804">Transcription</keyword>
<evidence type="ECO:0000313" key="6">
    <source>
        <dbReference type="EMBL" id="SIT54877.1"/>
    </source>
</evidence>
<dbReference type="RefSeq" id="WP_077376489.1">
    <property type="nucleotide sequence ID" value="NZ_FTPD01000011.1"/>
</dbReference>
<feature type="DNA-binding region" description="H-T-H motif" evidence="4">
    <location>
        <begin position="27"/>
        <end position="46"/>
    </location>
</feature>
<keyword evidence="1" id="KW-0805">Transcription regulation</keyword>
<evidence type="ECO:0000256" key="4">
    <source>
        <dbReference type="PROSITE-ProRule" id="PRU00335"/>
    </source>
</evidence>